<organism evidence="1 2">
    <name type="scientific">Glossina palpalis gambiensis</name>
    <dbReference type="NCBI Taxonomy" id="67801"/>
    <lineage>
        <taxon>Eukaryota</taxon>
        <taxon>Metazoa</taxon>
        <taxon>Ecdysozoa</taxon>
        <taxon>Arthropoda</taxon>
        <taxon>Hexapoda</taxon>
        <taxon>Insecta</taxon>
        <taxon>Pterygota</taxon>
        <taxon>Neoptera</taxon>
        <taxon>Endopterygota</taxon>
        <taxon>Diptera</taxon>
        <taxon>Brachycera</taxon>
        <taxon>Muscomorpha</taxon>
        <taxon>Hippoboscoidea</taxon>
        <taxon>Glossinidae</taxon>
        <taxon>Glossina</taxon>
    </lineage>
</organism>
<keyword evidence="2" id="KW-1185">Reference proteome</keyword>
<dbReference type="Proteomes" id="UP000092460">
    <property type="component" value="Unassembled WGS sequence"/>
</dbReference>
<dbReference type="AlphaFoldDB" id="A0A1B0C7I9"/>
<reference evidence="2" key="1">
    <citation type="submission" date="2015-01" db="EMBL/GenBank/DDBJ databases">
        <authorList>
            <person name="Aksoy S."/>
            <person name="Warren W."/>
            <person name="Wilson R.K."/>
        </authorList>
    </citation>
    <scope>NUCLEOTIDE SEQUENCE [LARGE SCALE GENOMIC DNA]</scope>
    <source>
        <strain evidence="2">IAEA</strain>
    </source>
</reference>
<evidence type="ECO:0000313" key="2">
    <source>
        <dbReference type="Proteomes" id="UP000092460"/>
    </source>
</evidence>
<name>A0A1B0C7I9_9MUSC</name>
<dbReference type="EMBL" id="JXJN01028654">
    <property type="status" value="NOT_ANNOTATED_CDS"/>
    <property type="molecule type" value="Genomic_DNA"/>
</dbReference>
<reference evidence="1" key="2">
    <citation type="submission" date="2020-05" db="UniProtKB">
        <authorList>
            <consortium name="EnsemblMetazoa"/>
        </authorList>
    </citation>
    <scope>IDENTIFICATION</scope>
    <source>
        <strain evidence="1">IAEA</strain>
    </source>
</reference>
<accession>A0A1B0C7I9</accession>
<protein>
    <submittedName>
        <fullName evidence="1">Uncharacterized protein</fullName>
    </submittedName>
</protein>
<evidence type="ECO:0000313" key="1">
    <source>
        <dbReference type="EnsemblMetazoa" id="GPPI051343-PA"/>
    </source>
</evidence>
<dbReference type="EnsemblMetazoa" id="GPPI051343-RA">
    <property type="protein sequence ID" value="GPPI051343-PA"/>
    <property type="gene ID" value="GPPI051343"/>
</dbReference>
<dbReference type="VEuPathDB" id="VectorBase:GPPI051343"/>
<sequence length="98" mass="10757">MTPVTLLRTLVVCILRAIAATTSTVAIAIAVAVAVADADIVFTACVVRRVDEKFFALQHPSSTEYLQLSDVEVNESKVCWLRASRVLKDIHKLPTDIF</sequence>
<proteinExistence type="predicted"/>